<sequence length="255" mass="29392">MADYYLPIFRKNAYLELAELLPALLAQPKFDQLVSFAQAYRIKACGFLFADFDPHLCLHDLSRSGRAFLFALPKIDPKAYVVSRAEAFFDAIAANDQSCAADLAGYLAKGDFQRNFEYEEDYLYYQFLFHFFFLKSEAAVCRGFLDRIEAVIEGAEYPRLDICTAFMDDEAEDFEDAFTLLLDEREAFYRAKREDESLTEELLLTEGKFFVEGLALLRLAERKGFPVQDEYLFVPSPVRRDISASFDADSWRTTL</sequence>
<dbReference type="AlphaFoldDB" id="A0A8A4TRF5"/>
<dbReference type="Pfam" id="PF15575">
    <property type="entry name" value="Imm49"/>
    <property type="match status" value="1"/>
</dbReference>
<accession>A0A8A4TRF5</accession>
<evidence type="ECO:0000313" key="1">
    <source>
        <dbReference type="EMBL" id="QTD51598.1"/>
    </source>
</evidence>
<proteinExistence type="predicted"/>
<dbReference type="RefSeq" id="WP_237381726.1">
    <property type="nucleotide sequence ID" value="NZ_CP071793.1"/>
</dbReference>
<evidence type="ECO:0000313" key="2">
    <source>
        <dbReference type="Proteomes" id="UP000663929"/>
    </source>
</evidence>
<gene>
    <name evidence="1" type="ORF">J3U87_03935</name>
</gene>
<dbReference type="Proteomes" id="UP000663929">
    <property type="component" value="Chromosome"/>
</dbReference>
<name>A0A8A4TRF5_SULCO</name>
<dbReference type="EMBL" id="CP071793">
    <property type="protein sequence ID" value="QTD51598.1"/>
    <property type="molecule type" value="Genomic_DNA"/>
</dbReference>
<organism evidence="1 2">
    <name type="scientific">Sulfidibacter corallicola</name>
    <dbReference type="NCBI Taxonomy" id="2818388"/>
    <lineage>
        <taxon>Bacteria</taxon>
        <taxon>Pseudomonadati</taxon>
        <taxon>Acidobacteriota</taxon>
        <taxon>Holophagae</taxon>
        <taxon>Acanthopleuribacterales</taxon>
        <taxon>Acanthopleuribacteraceae</taxon>
        <taxon>Sulfidibacter</taxon>
    </lineage>
</organism>
<reference evidence="1" key="1">
    <citation type="submission" date="2021-03" db="EMBL/GenBank/DDBJ databases">
        <title>Acanthopleuribacteraceae sp. M133.</title>
        <authorList>
            <person name="Wang G."/>
        </authorList>
    </citation>
    <scope>NUCLEOTIDE SEQUENCE</scope>
    <source>
        <strain evidence="1">M133</strain>
    </source>
</reference>
<protein>
    <submittedName>
        <fullName evidence="1">Immunity 49 family protein</fullName>
    </submittedName>
</protein>
<dbReference type="KEGG" id="scor:J3U87_03935"/>
<keyword evidence="2" id="KW-1185">Reference proteome</keyword>
<dbReference type="InterPro" id="IPR029074">
    <property type="entry name" value="Imm49"/>
</dbReference>